<keyword evidence="4 5" id="KW-0694">RNA-binding</keyword>
<sequence>MKRAGSQPNRPAHADIPANRKPGFATRAAATKILGAVVDRATPLDGMIDSENGNGAYRSLSKGDQALCRALILTALRHKPQIDVAISGLLDRPLPAGARALSHVLTIAAAQILYLDVPDHSAVDIAVEQANADPRNKRFAGLVNAVLRRLGRGKDKNLARIADVASMPDWFFNRLENIYGPEKAMAISNAQLTPPSIDLSVKADPEGWAAKLGGTFLPTGSVRLDAPSGAIPEMEGFDTGEWWVQDAAAAIPAKLFGDLSGQRVIDLCAAPGGKTAQLICQGGEVTALERSKSRLKRLEQNLMRLQLPVQAVAADMMEFQPEDGLYDAALLDAPCSSTGTTRRHPDVLWTKTIDDIEKLAEVQYQMLRRAIDFVRPGGIVIFSNCSLDPKEGEEVVERLINDGAPAERTAFPAGQLASLTHLFDTSGALRTTPADTFGDGATGLDGFYAAALKRL</sequence>
<dbReference type="Pfam" id="PF01189">
    <property type="entry name" value="Methyltr_RsmB-F"/>
    <property type="match status" value="1"/>
</dbReference>
<dbReference type="InterPro" id="IPR035926">
    <property type="entry name" value="NusB-like_sf"/>
</dbReference>
<dbReference type="PRINTS" id="PR02008">
    <property type="entry name" value="RCMTFAMILY"/>
</dbReference>
<feature type="binding site" evidence="5">
    <location>
        <position position="332"/>
    </location>
    <ligand>
        <name>S-adenosyl-L-methionine</name>
        <dbReference type="ChEBI" id="CHEBI:59789"/>
    </ligand>
</feature>
<dbReference type="PANTHER" id="PTHR22807">
    <property type="entry name" value="NOP2 YEAST -RELATED NOL1/NOP2/FMU SUN DOMAIN-CONTAINING"/>
    <property type="match status" value="1"/>
</dbReference>
<evidence type="ECO:0000259" key="7">
    <source>
        <dbReference type="PROSITE" id="PS51686"/>
    </source>
</evidence>
<dbReference type="InterPro" id="IPR023267">
    <property type="entry name" value="RCMT"/>
</dbReference>
<dbReference type="OrthoDB" id="9810297at2"/>
<gene>
    <name evidence="8" type="ORF">EDC90_100739</name>
</gene>
<feature type="binding site" evidence="5">
    <location>
        <position position="315"/>
    </location>
    <ligand>
        <name>S-adenosyl-L-methionine</name>
        <dbReference type="ChEBI" id="CHEBI:59789"/>
    </ligand>
</feature>
<dbReference type="InterPro" id="IPR006027">
    <property type="entry name" value="NusB_RsmB_TIM44"/>
</dbReference>
<dbReference type="Proteomes" id="UP000295097">
    <property type="component" value="Unassembled WGS sequence"/>
</dbReference>
<evidence type="ECO:0000256" key="4">
    <source>
        <dbReference type="ARBA" id="ARBA00022884"/>
    </source>
</evidence>
<keyword evidence="1 5" id="KW-0489">Methyltransferase</keyword>
<evidence type="ECO:0000256" key="1">
    <source>
        <dbReference type="ARBA" id="ARBA00022603"/>
    </source>
</evidence>
<evidence type="ECO:0000256" key="3">
    <source>
        <dbReference type="ARBA" id="ARBA00022691"/>
    </source>
</evidence>
<dbReference type="InterPro" id="IPR001678">
    <property type="entry name" value="MeTrfase_RsmB-F_NOP2_dom"/>
</dbReference>
<feature type="domain" description="SAM-dependent MTase RsmB/NOP-type" evidence="7">
    <location>
        <begin position="173"/>
        <end position="455"/>
    </location>
</feature>
<keyword evidence="2 5" id="KW-0808">Transferase</keyword>
<accession>A0A4R3NVW0</accession>
<feature type="binding site" evidence="5">
    <location>
        <begin position="268"/>
        <end position="274"/>
    </location>
    <ligand>
        <name>S-adenosyl-L-methionine</name>
        <dbReference type="ChEBI" id="CHEBI:59789"/>
    </ligand>
</feature>
<dbReference type="RefSeq" id="WP_132309752.1">
    <property type="nucleotide sequence ID" value="NZ_SMAR01000007.1"/>
</dbReference>
<dbReference type="Gene3D" id="3.40.50.150">
    <property type="entry name" value="Vaccinia Virus protein VP39"/>
    <property type="match status" value="1"/>
</dbReference>
<dbReference type="EMBL" id="SMAR01000007">
    <property type="protein sequence ID" value="TCT41064.1"/>
    <property type="molecule type" value="Genomic_DNA"/>
</dbReference>
<name>A0A4R3NVW0_9HYPH</name>
<dbReference type="SUPFAM" id="SSF53335">
    <property type="entry name" value="S-adenosyl-L-methionine-dependent methyltransferases"/>
    <property type="match status" value="1"/>
</dbReference>
<dbReference type="GO" id="GO:0003723">
    <property type="term" value="F:RNA binding"/>
    <property type="evidence" value="ECO:0007669"/>
    <property type="project" value="UniProtKB-UniRule"/>
</dbReference>
<dbReference type="GO" id="GO:0006355">
    <property type="term" value="P:regulation of DNA-templated transcription"/>
    <property type="evidence" value="ECO:0007669"/>
    <property type="project" value="InterPro"/>
</dbReference>
<dbReference type="InterPro" id="IPR049560">
    <property type="entry name" value="MeTrfase_RsmB-F_NOP2_cat"/>
</dbReference>
<dbReference type="CDD" id="cd02440">
    <property type="entry name" value="AdoMet_MTases"/>
    <property type="match status" value="1"/>
</dbReference>
<dbReference type="Pfam" id="PF01029">
    <property type="entry name" value="NusB"/>
    <property type="match status" value="1"/>
</dbReference>
<comment type="caution">
    <text evidence="8">The sequence shown here is derived from an EMBL/GenBank/DDBJ whole genome shotgun (WGS) entry which is preliminary data.</text>
</comment>
<dbReference type="GO" id="GO:0001510">
    <property type="term" value="P:RNA methylation"/>
    <property type="evidence" value="ECO:0007669"/>
    <property type="project" value="InterPro"/>
</dbReference>
<dbReference type="Gene3D" id="1.10.940.10">
    <property type="entry name" value="NusB-like"/>
    <property type="match status" value="1"/>
</dbReference>
<keyword evidence="9" id="KW-1185">Reference proteome</keyword>
<evidence type="ECO:0000256" key="6">
    <source>
        <dbReference type="SAM" id="MobiDB-lite"/>
    </source>
</evidence>
<dbReference type="AlphaFoldDB" id="A0A4R3NVW0"/>
<feature type="region of interest" description="Disordered" evidence="6">
    <location>
        <begin position="1"/>
        <end position="21"/>
    </location>
</feature>
<feature type="active site" description="Nucleophile" evidence="5">
    <location>
        <position position="385"/>
    </location>
</feature>
<comment type="similarity">
    <text evidence="5">Belongs to the class I-like SAM-binding methyltransferase superfamily. RsmB/NOP family.</text>
</comment>
<dbReference type="PANTHER" id="PTHR22807:SF61">
    <property type="entry name" value="NOL1_NOP2_SUN FAMILY PROTEIN _ ANTITERMINATION NUSB DOMAIN-CONTAINING PROTEIN"/>
    <property type="match status" value="1"/>
</dbReference>
<dbReference type="InterPro" id="IPR029063">
    <property type="entry name" value="SAM-dependent_MTases_sf"/>
</dbReference>
<feature type="binding site" evidence="5">
    <location>
        <position position="289"/>
    </location>
    <ligand>
        <name>S-adenosyl-L-methionine</name>
        <dbReference type="ChEBI" id="CHEBI:59789"/>
    </ligand>
</feature>
<dbReference type="PROSITE" id="PS51686">
    <property type="entry name" value="SAM_MT_RSMB_NOP"/>
    <property type="match status" value="1"/>
</dbReference>
<evidence type="ECO:0000256" key="2">
    <source>
        <dbReference type="ARBA" id="ARBA00022679"/>
    </source>
</evidence>
<evidence type="ECO:0000313" key="9">
    <source>
        <dbReference type="Proteomes" id="UP000295097"/>
    </source>
</evidence>
<dbReference type="SUPFAM" id="SSF48013">
    <property type="entry name" value="NusB-like"/>
    <property type="match status" value="1"/>
</dbReference>
<proteinExistence type="inferred from homology"/>
<keyword evidence="3 5" id="KW-0949">S-adenosyl-L-methionine</keyword>
<dbReference type="GO" id="GO:0008173">
    <property type="term" value="F:RNA methyltransferase activity"/>
    <property type="evidence" value="ECO:0007669"/>
    <property type="project" value="InterPro"/>
</dbReference>
<reference evidence="8 9" key="1">
    <citation type="submission" date="2019-03" db="EMBL/GenBank/DDBJ databases">
        <title>Freshwater and sediment microbial communities from various areas in North America, analyzing microbe dynamics in response to fracking.</title>
        <authorList>
            <person name="Lamendella R."/>
        </authorList>
    </citation>
    <scope>NUCLEOTIDE SEQUENCE [LARGE SCALE GENOMIC DNA]</scope>
    <source>
        <strain evidence="8 9">175.2</strain>
    </source>
</reference>
<organism evidence="8 9">
    <name type="scientific">Martelella mediterranea</name>
    <dbReference type="NCBI Taxonomy" id="293089"/>
    <lineage>
        <taxon>Bacteria</taxon>
        <taxon>Pseudomonadati</taxon>
        <taxon>Pseudomonadota</taxon>
        <taxon>Alphaproteobacteria</taxon>
        <taxon>Hyphomicrobiales</taxon>
        <taxon>Aurantimonadaceae</taxon>
        <taxon>Martelella</taxon>
    </lineage>
</organism>
<protein>
    <submittedName>
        <fullName evidence="8">16S rRNA (Cytosine967-C5)-methyltransferase</fullName>
    </submittedName>
</protein>
<evidence type="ECO:0000256" key="5">
    <source>
        <dbReference type="PROSITE-ProRule" id="PRU01023"/>
    </source>
</evidence>
<evidence type="ECO:0000313" key="8">
    <source>
        <dbReference type="EMBL" id="TCT41064.1"/>
    </source>
</evidence>